<evidence type="ECO:0000313" key="3">
    <source>
        <dbReference type="EMBL" id="CAG9857994.1"/>
    </source>
</evidence>
<gene>
    <name evidence="3" type="ORF">PHYEVI_LOCUS4387</name>
</gene>
<proteinExistence type="predicted"/>
<reference evidence="3" key="1">
    <citation type="submission" date="2022-01" db="EMBL/GenBank/DDBJ databases">
        <authorList>
            <person name="King R."/>
        </authorList>
    </citation>
    <scope>NUCLEOTIDE SEQUENCE</scope>
</reference>
<feature type="chain" id="PRO_5040485765" evidence="2">
    <location>
        <begin position="24"/>
        <end position="127"/>
    </location>
</feature>
<protein>
    <submittedName>
        <fullName evidence="3">Uncharacterized protein</fullName>
    </submittedName>
</protein>
<feature type="compositionally biased region" description="Polar residues" evidence="1">
    <location>
        <begin position="37"/>
        <end position="69"/>
    </location>
</feature>
<keyword evidence="2" id="KW-0732">Signal</keyword>
<evidence type="ECO:0000256" key="2">
    <source>
        <dbReference type="SAM" id="SignalP"/>
    </source>
</evidence>
<dbReference type="AlphaFoldDB" id="A0A9N9TPQ3"/>
<feature type="region of interest" description="Disordered" evidence="1">
    <location>
        <begin position="37"/>
        <end position="75"/>
    </location>
</feature>
<accession>A0A9N9TPQ3</accession>
<evidence type="ECO:0000313" key="4">
    <source>
        <dbReference type="Proteomes" id="UP001153712"/>
    </source>
</evidence>
<sequence>MKFFVLLLTTLLFLNFVPNNTNAFKIKHIIPIIPTETSAETSDDPTTWKPTKTSDDYTTSWEPTESSMRPTETTWWPTTSSWWPTWTTWWPNSTTNEPTGTPPAGRRVIEIIKEEKEEKHEKIIINY</sequence>
<dbReference type="Proteomes" id="UP001153712">
    <property type="component" value="Chromosome 15"/>
</dbReference>
<keyword evidence="4" id="KW-1185">Reference proteome</keyword>
<name>A0A9N9TPQ3_PHYSR</name>
<evidence type="ECO:0000256" key="1">
    <source>
        <dbReference type="SAM" id="MobiDB-lite"/>
    </source>
</evidence>
<feature type="signal peptide" evidence="2">
    <location>
        <begin position="1"/>
        <end position="23"/>
    </location>
</feature>
<organism evidence="3 4">
    <name type="scientific">Phyllotreta striolata</name>
    <name type="common">Striped flea beetle</name>
    <name type="synonym">Crioceris striolata</name>
    <dbReference type="NCBI Taxonomy" id="444603"/>
    <lineage>
        <taxon>Eukaryota</taxon>
        <taxon>Metazoa</taxon>
        <taxon>Ecdysozoa</taxon>
        <taxon>Arthropoda</taxon>
        <taxon>Hexapoda</taxon>
        <taxon>Insecta</taxon>
        <taxon>Pterygota</taxon>
        <taxon>Neoptera</taxon>
        <taxon>Endopterygota</taxon>
        <taxon>Coleoptera</taxon>
        <taxon>Polyphaga</taxon>
        <taxon>Cucujiformia</taxon>
        <taxon>Chrysomeloidea</taxon>
        <taxon>Chrysomelidae</taxon>
        <taxon>Galerucinae</taxon>
        <taxon>Alticini</taxon>
        <taxon>Phyllotreta</taxon>
    </lineage>
</organism>
<dbReference type="EMBL" id="OU900108">
    <property type="protein sequence ID" value="CAG9857994.1"/>
    <property type="molecule type" value="Genomic_DNA"/>
</dbReference>